<evidence type="ECO:0000256" key="12">
    <source>
        <dbReference type="RuleBase" id="RU003862"/>
    </source>
</evidence>
<evidence type="ECO:0000256" key="7">
    <source>
        <dbReference type="ARBA" id="ARBA00023002"/>
    </source>
</evidence>
<evidence type="ECO:0000256" key="2">
    <source>
        <dbReference type="ARBA" id="ARBA00004777"/>
    </source>
</evidence>
<dbReference type="GO" id="GO:0106312">
    <property type="term" value="F:methylenetetrahydrofolate reductase (NADH) activity"/>
    <property type="evidence" value="ECO:0007669"/>
    <property type="project" value="UniProtKB-EC"/>
</dbReference>
<dbReference type="CDD" id="cd00537">
    <property type="entry name" value="MTHFR"/>
    <property type="match status" value="1"/>
</dbReference>
<gene>
    <name evidence="13" type="ORF">EDD59_10971</name>
</gene>
<dbReference type="PANTHER" id="PTHR45754:SF3">
    <property type="entry name" value="METHYLENETETRAHYDROFOLATE REDUCTASE (NADPH)"/>
    <property type="match status" value="1"/>
</dbReference>
<dbReference type="UniPathway" id="UPA00193"/>
<comment type="similarity">
    <text evidence="3 12">Belongs to the methylenetetrahydrofolate reductase family.</text>
</comment>
<keyword evidence="4" id="KW-0028">Amino-acid biosynthesis</keyword>
<name>A0A4R3K8D4_9FIRM</name>
<evidence type="ECO:0000256" key="3">
    <source>
        <dbReference type="ARBA" id="ARBA00006743"/>
    </source>
</evidence>
<keyword evidence="14" id="KW-1185">Reference proteome</keyword>
<comment type="cofactor">
    <cofactor evidence="1 12">
        <name>FAD</name>
        <dbReference type="ChEBI" id="CHEBI:57692"/>
    </cofactor>
</comment>
<evidence type="ECO:0000313" key="14">
    <source>
        <dbReference type="Proteomes" id="UP000295726"/>
    </source>
</evidence>
<organism evidence="13 14">
    <name type="scientific">Muricomes intestini</name>
    <dbReference type="NCBI Taxonomy" id="1796634"/>
    <lineage>
        <taxon>Bacteria</taxon>
        <taxon>Bacillati</taxon>
        <taxon>Bacillota</taxon>
        <taxon>Clostridia</taxon>
        <taxon>Lachnospirales</taxon>
        <taxon>Lachnospiraceae</taxon>
        <taxon>Muricomes</taxon>
    </lineage>
</organism>
<comment type="catalytic activity">
    <reaction evidence="11">
        <text>(6S)-5-methyl-5,6,7,8-tetrahydrofolate + NAD(+) = (6R)-5,10-methylene-5,6,7,8-tetrahydrofolate + NADH + H(+)</text>
        <dbReference type="Rhea" id="RHEA:19821"/>
        <dbReference type="ChEBI" id="CHEBI:15378"/>
        <dbReference type="ChEBI" id="CHEBI:15636"/>
        <dbReference type="ChEBI" id="CHEBI:18608"/>
        <dbReference type="ChEBI" id="CHEBI:57540"/>
        <dbReference type="ChEBI" id="CHEBI:57945"/>
        <dbReference type="EC" id="1.5.1.54"/>
    </reaction>
    <physiologicalReaction direction="right-to-left" evidence="11">
        <dbReference type="Rhea" id="RHEA:19823"/>
    </physiologicalReaction>
</comment>
<dbReference type="RefSeq" id="WP_132380753.1">
    <property type="nucleotide sequence ID" value="NZ_SLZZ01000009.1"/>
</dbReference>
<evidence type="ECO:0000256" key="1">
    <source>
        <dbReference type="ARBA" id="ARBA00001974"/>
    </source>
</evidence>
<keyword evidence="5 12" id="KW-0285">Flavoprotein</keyword>
<dbReference type="Gene3D" id="3.20.20.220">
    <property type="match status" value="1"/>
</dbReference>
<dbReference type="InterPro" id="IPR003171">
    <property type="entry name" value="Mehydrof_redctse-like"/>
</dbReference>
<dbReference type="EMBL" id="SLZZ01000009">
    <property type="protein sequence ID" value="TCS79139.1"/>
    <property type="molecule type" value="Genomic_DNA"/>
</dbReference>
<comment type="caution">
    <text evidence="13">The sequence shown here is derived from an EMBL/GenBank/DDBJ whole genome shotgun (WGS) entry which is preliminary data.</text>
</comment>
<accession>A0A4R3K8D4</accession>
<evidence type="ECO:0000256" key="4">
    <source>
        <dbReference type="ARBA" id="ARBA00022605"/>
    </source>
</evidence>
<keyword evidence="8" id="KW-0520">NAD</keyword>
<evidence type="ECO:0000256" key="9">
    <source>
        <dbReference type="ARBA" id="ARBA00023167"/>
    </source>
</evidence>
<keyword evidence="9" id="KW-0486">Methionine biosynthesis</keyword>
<dbReference type="Proteomes" id="UP000295726">
    <property type="component" value="Unassembled WGS sequence"/>
</dbReference>
<keyword evidence="6 12" id="KW-0274">FAD</keyword>
<comment type="pathway">
    <text evidence="2 12">One-carbon metabolism; tetrahydrofolate interconversion.</text>
</comment>
<dbReference type="GO" id="GO:0005829">
    <property type="term" value="C:cytosol"/>
    <property type="evidence" value="ECO:0007669"/>
    <property type="project" value="InterPro"/>
</dbReference>
<proteinExistence type="inferred from homology"/>
<dbReference type="OrthoDB" id="9812555at2"/>
<dbReference type="GO" id="GO:0035999">
    <property type="term" value="P:tetrahydrofolate interconversion"/>
    <property type="evidence" value="ECO:0007669"/>
    <property type="project" value="UniProtKB-UniPathway"/>
</dbReference>
<dbReference type="AlphaFoldDB" id="A0A4R3K8D4"/>
<dbReference type="NCBIfam" id="TIGR00676">
    <property type="entry name" value="fadh2"/>
    <property type="match status" value="1"/>
</dbReference>
<reference evidence="13 14" key="1">
    <citation type="submission" date="2019-03" db="EMBL/GenBank/DDBJ databases">
        <title>Genomic Encyclopedia of Type Strains, Phase IV (KMG-IV): sequencing the most valuable type-strain genomes for metagenomic binning, comparative biology and taxonomic classification.</title>
        <authorList>
            <person name="Goeker M."/>
        </authorList>
    </citation>
    <scope>NUCLEOTIDE SEQUENCE [LARGE SCALE GENOMIC DNA]</scope>
    <source>
        <strain evidence="13 14">DSM 29489</strain>
    </source>
</reference>
<dbReference type="InterPro" id="IPR029041">
    <property type="entry name" value="FAD-linked_oxidoreductase-like"/>
</dbReference>
<evidence type="ECO:0000256" key="5">
    <source>
        <dbReference type="ARBA" id="ARBA00022630"/>
    </source>
</evidence>
<evidence type="ECO:0000313" key="13">
    <source>
        <dbReference type="EMBL" id="TCS79139.1"/>
    </source>
</evidence>
<sequence length="289" mass="32212">MKIIDKLKEDRIHISFEVFPPKTNAGFDKVLRATNRIAELKPDFISVTYGAGGGTSKNTAEIARHIKEDLGVESLAHLTCASSTKDEVINVIKNLKELGIENILALRGDIPENLSFPSEDRFRHASELVTEIHKNGDFCVGAACYPEGHPESQCSKEDIRFLKEKVDRGVDFLTTQMFFENDIHYNFLYRIREAGITVPVLPGIMPITSAAQIKRSVELSGTVFPRRFLAIADRFGDCPEAMQQAGIAYAVDQIIDLLANGVRNIHIYSMNKPEVAETIMSQLSEIVKC</sequence>
<dbReference type="SUPFAM" id="SSF51730">
    <property type="entry name" value="FAD-linked oxidoreductase"/>
    <property type="match status" value="1"/>
</dbReference>
<evidence type="ECO:0000256" key="8">
    <source>
        <dbReference type="ARBA" id="ARBA00023027"/>
    </source>
</evidence>
<dbReference type="GO" id="GO:0009086">
    <property type="term" value="P:methionine biosynthetic process"/>
    <property type="evidence" value="ECO:0007669"/>
    <property type="project" value="UniProtKB-KW"/>
</dbReference>
<protein>
    <recommendedName>
        <fullName evidence="12">Methylenetetrahydrofolate reductase</fullName>
        <ecNumber evidence="12">1.5.1.54</ecNumber>
    </recommendedName>
</protein>
<dbReference type="PANTHER" id="PTHR45754">
    <property type="entry name" value="METHYLENETETRAHYDROFOLATE REDUCTASE"/>
    <property type="match status" value="1"/>
</dbReference>
<dbReference type="EC" id="1.5.1.54" evidence="12"/>
<dbReference type="Pfam" id="PF02219">
    <property type="entry name" value="MTHFR"/>
    <property type="match status" value="1"/>
</dbReference>
<comment type="pathway">
    <text evidence="10">Amino-acid biosynthesis; L-methionine biosynthesis via de novo pathway.</text>
</comment>
<evidence type="ECO:0000256" key="10">
    <source>
        <dbReference type="ARBA" id="ARBA00034478"/>
    </source>
</evidence>
<dbReference type="InterPro" id="IPR004620">
    <property type="entry name" value="MTHF_reductase_bac"/>
</dbReference>
<evidence type="ECO:0000256" key="6">
    <source>
        <dbReference type="ARBA" id="ARBA00022827"/>
    </source>
</evidence>
<dbReference type="GO" id="GO:0071949">
    <property type="term" value="F:FAD binding"/>
    <property type="evidence" value="ECO:0007669"/>
    <property type="project" value="TreeGrafter"/>
</dbReference>
<evidence type="ECO:0000256" key="11">
    <source>
        <dbReference type="ARBA" id="ARBA00048628"/>
    </source>
</evidence>
<keyword evidence="7 12" id="KW-0560">Oxidoreductase</keyword>